<accession>A0A830F236</accession>
<dbReference type="Proteomes" id="UP000628840">
    <property type="component" value="Unassembled WGS sequence"/>
</dbReference>
<evidence type="ECO:0000256" key="1">
    <source>
        <dbReference type="SAM" id="Phobius"/>
    </source>
</evidence>
<feature type="domain" description="DUF7312" evidence="2">
    <location>
        <begin position="13"/>
        <end position="64"/>
    </location>
</feature>
<gene>
    <name evidence="3" type="ORF">GCM10009037_14570</name>
</gene>
<keyword evidence="1" id="KW-0812">Transmembrane</keyword>
<evidence type="ECO:0000259" key="2">
    <source>
        <dbReference type="Pfam" id="PF23994"/>
    </source>
</evidence>
<keyword evidence="1" id="KW-1133">Transmembrane helix</keyword>
<organism evidence="3 4">
    <name type="scientific">Halarchaeum grantii</name>
    <dbReference type="NCBI Taxonomy" id="1193105"/>
    <lineage>
        <taxon>Archaea</taxon>
        <taxon>Methanobacteriati</taxon>
        <taxon>Methanobacteriota</taxon>
        <taxon>Stenosarchaea group</taxon>
        <taxon>Halobacteria</taxon>
        <taxon>Halobacteriales</taxon>
        <taxon>Halobacteriaceae</taxon>
    </lineage>
</organism>
<dbReference type="AlphaFoldDB" id="A0A830F236"/>
<evidence type="ECO:0000313" key="3">
    <source>
        <dbReference type="EMBL" id="GGL32017.1"/>
    </source>
</evidence>
<proteinExistence type="predicted"/>
<reference evidence="3 4" key="1">
    <citation type="journal article" date="2019" name="Int. J. Syst. Evol. Microbiol.">
        <title>The Global Catalogue of Microorganisms (GCM) 10K type strain sequencing project: providing services to taxonomists for standard genome sequencing and annotation.</title>
        <authorList>
            <consortium name="The Broad Institute Genomics Platform"/>
            <consortium name="The Broad Institute Genome Sequencing Center for Infectious Disease"/>
            <person name="Wu L."/>
            <person name="Ma J."/>
        </authorList>
    </citation>
    <scope>NUCLEOTIDE SEQUENCE [LARGE SCALE GENOMIC DNA]</scope>
    <source>
        <strain evidence="3 4">JCM 19585</strain>
    </source>
</reference>
<keyword evidence="1" id="KW-0472">Membrane</keyword>
<dbReference type="RefSeq" id="WP_188881730.1">
    <property type="nucleotide sequence ID" value="NZ_BMPF01000002.1"/>
</dbReference>
<keyword evidence="4" id="KW-1185">Reference proteome</keyword>
<feature type="transmembrane region" description="Helical" evidence="1">
    <location>
        <begin position="48"/>
        <end position="67"/>
    </location>
</feature>
<dbReference type="Pfam" id="PF23994">
    <property type="entry name" value="DUF7312"/>
    <property type="match status" value="1"/>
</dbReference>
<comment type="caution">
    <text evidence="3">The sequence shown here is derived from an EMBL/GenBank/DDBJ whole genome shotgun (WGS) entry which is preliminary data.</text>
</comment>
<name>A0A830F236_9EURY</name>
<protein>
    <recommendedName>
        <fullName evidence="2">DUF7312 domain-containing protein</fullName>
    </recommendedName>
</protein>
<evidence type="ECO:0000313" key="4">
    <source>
        <dbReference type="Proteomes" id="UP000628840"/>
    </source>
</evidence>
<dbReference type="InterPro" id="IPR055736">
    <property type="entry name" value="DUF7312"/>
</dbReference>
<dbReference type="EMBL" id="BMPF01000002">
    <property type="protein sequence ID" value="GGL32017.1"/>
    <property type="molecule type" value="Genomic_DNA"/>
</dbReference>
<sequence>MSERIDGEQERDDGEWRFSLADLEEDAEEDPVAEARPVEPGSPSAENVAFFLLGALGAVGVFALLLVG</sequence>